<dbReference type="KEGG" id="sbr:SY1_17270"/>
<evidence type="ECO:0000313" key="1">
    <source>
        <dbReference type="EMBL" id="CBL28654.1"/>
    </source>
</evidence>
<organism evidence="1 2">
    <name type="scientific">Fretibacterium fastidiosum</name>
    <dbReference type="NCBI Taxonomy" id="651822"/>
    <lineage>
        <taxon>Bacteria</taxon>
        <taxon>Thermotogati</taxon>
        <taxon>Synergistota</taxon>
        <taxon>Synergistia</taxon>
        <taxon>Synergistales</taxon>
        <taxon>Aminobacteriaceae</taxon>
        <taxon>Fretibacterium</taxon>
    </lineage>
</organism>
<dbReference type="InterPro" id="IPR037914">
    <property type="entry name" value="SpoVT-AbrB_sf"/>
</dbReference>
<dbReference type="SUPFAM" id="SSF89447">
    <property type="entry name" value="AbrB/MazE/MraZ-like"/>
    <property type="match status" value="1"/>
</dbReference>
<reference evidence="1 2" key="2">
    <citation type="submission" date="2010-03" db="EMBL/GenBank/DDBJ databases">
        <authorList>
            <person name="Pajon A."/>
        </authorList>
    </citation>
    <scope>NUCLEOTIDE SEQUENCE [LARGE SCALE GENOMIC DNA]</scope>
    <source>
        <strain evidence="1 2">SGP1</strain>
    </source>
</reference>
<dbReference type="AlphaFoldDB" id="A0AB94IY95"/>
<accession>A0AB94IY95</accession>
<keyword evidence="2" id="KW-1185">Reference proteome</keyword>
<sequence length="69" mass="7691">MMPIPSKITRALSLTPATEMRLEVQKGRIIVTPCERPPEYSLQQLVSMTDFSDRDAAWLDGEAEGAELV</sequence>
<name>A0AB94IY95_9BACT</name>
<gene>
    <name evidence="1" type="ORF">SY1_17270</name>
</gene>
<dbReference type="Gene3D" id="2.10.260.10">
    <property type="match status" value="1"/>
</dbReference>
<protein>
    <recommendedName>
        <fullName evidence="3">Growth regulator</fullName>
    </recommendedName>
</protein>
<evidence type="ECO:0000313" key="2">
    <source>
        <dbReference type="Proteomes" id="UP000008957"/>
    </source>
</evidence>
<proteinExistence type="predicted"/>
<reference evidence="2" key="1">
    <citation type="submission" date="2010-03" db="EMBL/GenBank/DDBJ databases">
        <title>The genome sequence of Synergistetes sp. SGP1.</title>
        <authorList>
            <consortium name="metaHIT consortium -- http://www.metahit.eu/"/>
            <person name="Pajon A."/>
            <person name="Turner K."/>
            <person name="Parkhill J."/>
            <person name="Wade W."/>
            <person name="Vartoukian S."/>
        </authorList>
    </citation>
    <scope>NUCLEOTIDE SEQUENCE [LARGE SCALE GENOMIC DNA]</scope>
    <source>
        <strain evidence="2">SGP1</strain>
    </source>
</reference>
<dbReference type="EMBL" id="FP929056">
    <property type="protein sequence ID" value="CBL28654.1"/>
    <property type="molecule type" value="Genomic_DNA"/>
</dbReference>
<dbReference type="Proteomes" id="UP000008957">
    <property type="component" value="Chromosome"/>
</dbReference>
<evidence type="ECO:0008006" key="3">
    <source>
        <dbReference type="Google" id="ProtNLM"/>
    </source>
</evidence>